<dbReference type="EMBL" id="KZ293528">
    <property type="protein sequence ID" value="PBK58683.1"/>
    <property type="molecule type" value="Genomic_DNA"/>
</dbReference>
<accession>A0A2H3B4A3</accession>
<feature type="compositionally biased region" description="Polar residues" evidence="3">
    <location>
        <begin position="677"/>
        <end position="699"/>
    </location>
</feature>
<feature type="region of interest" description="Disordered" evidence="3">
    <location>
        <begin position="150"/>
        <end position="182"/>
    </location>
</feature>
<keyword evidence="2" id="KW-0863">Zinc-finger</keyword>
<feature type="compositionally biased region" description="Low complexity" evidence="3">
    <location>
        <begin position="454"/>
        <end position="466"/>
    </location>
</feature>
<dbReference type="SMART" id="SM00343">
    <property type="entry name" value="ZnF_C2HC"/>
    <property type="match status" value="1"/>
</dbReference>
<evidence type="ECO:0000256" key="2">
    <source>
        <dbReference type="PROSITE-ProRule" id="PRU00047"/>
    </source>
</evidence>
<keyword evidence="2" id="KW-0479">Metal-binding</keyword>
<evidence type="ECO:0000259" key="5">
    <source>
        <dbReference type="PROSITE" id="PS50158"/>
    </source>
</evidence>
<feature type="region of interest" description="Disordered" evidence="3">
    <location>
        <begin position="741"/>
        <end position="775"/>
    </location>
</feature>
<reference evidence="7" key="1">
    <citation type="journal article" date="2017" name="Nat. Ecol. Evol.">
        <title>Genome expansion and lineage-specific genetic innovations in the forest pathogenic fungi Armillaria.</title>
        <authorList>
            <person name="Sipos G."/>
            <person name="Prasanna A.N."/>
            <person name="Walter M.C."/>
            <person name="O'Connor E."/>
            <person name="Balint B."/>
            <person name="Krizsan K."/>
            <person name="Kiss B."/>
            <person name="Hess J."/>
            <person name="Varga T."/>
            <person name="Slot J."/>
            <person name="Riley R."/>
            <person name="Boka B."/>
            <person name="Rigling D."/>
            <person name="Barry K."/>
            <person name="Lee J."/>
            <person name="Mihaltcheva S."/>
            <person name="LaButti K."/>
            <person name="Lipzen A."/>
            <person name="Waldron R."/>
            <person name="Moloney N.M."/>
            <person name="Sperisen C."/>
            <person name="Kredics L."/>
            <person name="Vagvoelgyi C."/>
            <person name="Patrignani A."/>
            <person name="Fitzpatrick D."/>
            <person name="Nagy I."/>
            <person name="Doyle S."/>
            <person name="Anderson J.B."/>
            <person name="Grigoriev I.V."/>
            <person name="Gueldener U."/>
            <person name="Muensterkoetter M."/>
            <person name="Nagy L.G."/>
        </authorList>
    </citation>
    <scope>NUCLEOTIDE SEQUENCE [LARGE SCALE GENOMIC DNA]</scope>
    <source>
        <strain evidence="7">28-4</strain>
    </source>
</reference>
<feature type="compositionally biased region" description="Pro residues" evidence="3">
    <location>
        <begin position="257"/>
        <end position="268"/>
    </location>
</feature>
<dbReference type="Proteomes" id="UP000218334">
    <property type="component" value="Unassembled WGS sequence"/>
</dbReference>
<feature type="compositionally biased region" description="Low complexity" evidence="3">
    <location>
        <begin position="233"/>
        <end position="250"/>
    </location>
</feature>
<feature type="compositionally biased region" description="Basic and acidic residues" evidence="3">
    <location>
        <begin position="765"/>
        <end position="775"/>
    </location>
</feature>
<gene>
    <name evidence="6" type="ORF">ARMSODRAFT_1028052</name>
</gene>
<organism evidence="6 7">
    <name type="scientific">Armillaria solidipes</name>
    <dbReference type="NCBI Taxonomy" id="1076256"/>
    <lineage>
        <taxon>Eukaryota</taxon>
        <taxon>Fungi</taxon>
        <taxon>Dikarya</taxon>
        <taxon>Basidiomycota</taxon>
        <taxon>Agaricomycotina</taxon>
        <taxon>Agaricomycetes</taxon>
        <taxon>Agaricomycetidae</taxon>
        <taxon>Agaricales</taxon>
        <taxon>Marasmiineae</taxon>
        <taxon>Physalacriaceae</taxon>
        <taxon>Armillaria</taxon>
    </lineage>
</organism>
<dbReference type="GO" id="GO:0008270">
    <property type="term" value="F:zinc ion binding"/>
    <property type="evidence" value="ECO:0007669"/>
    <property type="project" value="UniProtKB-KW"/>
</dbReference>
<keyword evidence="4" id="KW-0812">Transmembrane</keyword>
<feature type="domain" description="CCHC-type" evidence="5">
    <location>
        <begin position="727"/>
        <end position="741"/>
    </location>
</feature>
<dbReference type="GO" id="GO:0006397">
    <property type="term" value="P:mRNA processing"/>
    <property type="evidence" value="ECO:0007669"/>
    <property type="project" value="UniProtKB-KW"/>
</dbReference>
<keyword evidence="7" id="KW-1185">Reference proteome</keyword>
<sequence length="775" mass="87036">MQITINFSIRTLIALSATILGITGILTLFLLYRTYKYEIGQIFRRLFLYAPRLPAITFFRPLPSSTPDYFRHPGNAYHPTPYNHLFTPYQEPEPYVKLSAIPTDGWNTTAADWDTLPSAVFRSRTLTNNPILYTSGTISRTMTSISSLPRIPDVVRDNDFSSESTTDGDSTLPPTDSPDREWASRLESQLPIPDTSHLASSLLGLDPRARLVQDPHNRPIGSPEEGCLSPIMLGSTRSPTPRSPARPLLTIPTNPVQSPPPPVQPPAPSQRHEPGASPMESPGESPHRPPTQPPPIDLDEAIWRFLTRRDAITAPILRSASIDELLQYYIHALVENPAWLLMTAGRDYMHFTNNTTINVSYILREEAAVHAASTWNRVCPWHEHLEIPPRYEVPDMPEPMPMEPETSPQHAEVPAYPLKPKHPMGGRYAGGGNHTGDDREHADHHDNDHDHAAPDPADPNLRSLPRGPGPPMPPEPPVAWAIAASQDNPWNELKPKIVREPAPFKGESADIGRFFNHCEMYFELHQHWLTSSPHRVVFCASRFEGEAQVWWDLQQRRYYSDDIGHRRYPSYANFKKAVKDRFHKDADSKLKYQALKRLCQTDFKSGKLFFQKFEELALEAEIIDNEGQMATMIEEAVRKTAKDTIYAQPNAPPDTYEEWKRRILQINYNYRLNRATGGQTFNKPNAGTSKGNSGATTSSGDKTMGTGTTYGGWGRPMDIDALNNGGCFQCHQKGHISRNCPLQSWNKGKKQEVNASTTESATGSKIEEVKDTTGK</sequence>
<feature type="region of interest" description="Disordered" evidence="3">
    <location>
        <begin position="395"/>
        <end position="479"/>
    </location>
</feature>
<feature type="transmembrane region" description="Helical" evidence="4">
    <location>
        <begin position="12"/>
        <end position="32"/>
    </location>
</feature>
<feature type="region of interest" description="Disordered" evidence="3">
    <location>
        <begin position="677"/>
        <end position="709"/>
    </location>
</feature>
<keyword evidence="4" id="KW-0472">Membrane</keyword>
<dbReference type="PROSITE" id="PS50158">
    <property type="entry name" value="ZF_CCHC"/>
    <property type="match status" value="1"/>
</dbReference>
<feature type="compositionally biased region" description="Polar residues" evidence="3">
    <location>
        <begin position="161"/>
        <end position="174"/>
    </location>
</feature>
<evidence type="ECO:0000256" key="1">
    <source>
        <dbReference type="ARBA" id="ARBA00022664"/>
    </source>
</evidence>
<feature type="compositionally biased region" description="Basic and acidic residues" evidence="3">
    <location>
        <begin position="435"/>
        <end position="453"/>
    </location>
</feature>
<evidence type="ECO:0000256" key="4">
    <source>
        <dbReference type="SAM" id="Phobius"/>
    </source>
</evidence>
<dbReference type="Gene3D" id="4.10.60.10">
    <property type="entry name" value="Zinc finger, CCHC-type"/>
    <property type="match status" value="1"/>
</dbReference>
<keyword evidence="1" id="KW-0507">mRNA processing</keyword>
<keyword evidence="2" id="KW-0862">Zinc</keyword>
<feature type="region of interest" description="Disordered" evidence="3">
    <location>
        <begin position="213"/>
        <end position="297"/>
    </location>
</feature>
<feature type="compositionally biased region" description="Polar residues" evidence="3">
    <location>
        <begin position="753"/>
        <end position="763"/>
    </location>
</feature>
<evidence type="ECO:0000313" key="6">
    <source>
        <dbReference type="EMBL" id="PBK58683.1"/>
    </source>
</evidence>
<dbReference type="STRING" id="1076256.A0A2H3B4A3"/>
<feature type="compositionally biased region" description="Pro residues" evidence="3">
    <location>
        <begin position="467"/>
        <end position="477"/>
    </location>
</feature>
<dbReference type="InterPro" id="IPR036875">
    <property type="entry name" value="Znf_CCHC_sf"/>
</dbReference>
<dbReference type="AlphaFoldDB" id="A0A2H3B4A3"/>
<protein>
    <recommendedName>
        <fullName evidence="5">CCHC-type domain-containing protein</fullName>
    </recommendedName>
</protein>
<evidence type="ECO:0000313" key="7">
    <source>
        <dbReference type="Proteomes" id="UP000218334"/>
    </source>
</evidence>
<dbReference type="GO" id="GO:0003676">
    <property type="term" value="F:nucleic acid binding"/>
    <property type="evidence" value="ECO:0007669"/>
    <property type="project" value="InterPro"/>
</dbReference>
<keyword evidence="4" id="KW-1133">Transmembrane helix</keyword>
<evidence type="ECO:0000256" key="3">
    <source>
        <dbReference type="SAM" id="MobiDB-lite"/>
    </source>
</evidence>
<dbReference type="InterPro" id="IPR001878">
    <property type="entry name" value="Znf_CCHC"/>
</dbReference>
<name>A0A2H3B4A3_9AGAR</name>
<dbReference type="SUPFAM" id="SSF57756">
    <property type="entry name" value="Retrovirus zinc finger-like domains"/>
    <property type="match status" value="1"/>
</dbReference>
<proteinExistence type="predicted"/>